<proteinExistence type="predicted"/>
<protein>
    <recommendedName>
        <fullName evidence="2">Clostridium phage phiCTP1, Gp74</fullName>
    </recommendedName>
</protein>
<accession>A0A6J7WTG2</accession>
<evidence type="ECO:0000313" key="1">
    <source>
        <dbReference type="EMBL" id="CAB5218553.1"/>
    </source>
</evidence>
<sequence>MNIEDQKQHINAFFKRQKEILTSKGNDYANEDRLSNFKLAGTICQLSPEQNCLSLMATKVARLGILMNGQPPSHETIRDSILDLANYCVLLDELIEDKY</sequence>
<organism evidence="1">
    <name type="scientific">uncultured Caudovirales phage</name>
    <dbReference type="NCBI Taxonomy" id="2100421"/>
    <lineage>
        <taxon>Viruses</taxon>
        <taxon>Duplodnaviria</taxon>
        <taxon>Heunggongvirae</taxon>
        <taxon>Uroviricota</taxon>
        <taxon>Caudoviricetes</taxon>
        <taxon>Peduoviridae</taxon>
        <taxon>Maltschvirus</taxon>
        <taxon>Maltschvirus maltsch</taxon>
    </lineage>
</organism>
<gene>
    <name evidence="1" type="ORF">UFOVP212_46</name>
</gene>
<name>A0A6J7WTG2_9CAUD</name>
<dbReference type="EMBL" id="LR798265">
    <property type="protein sequence ID" value="CAB5218553.1"/>
    <property type="molecule type" value="Genomic_DNA"/>
</dbReference>
<evidence type="ECO:0008006" key="2">
    <source>
        <dbReference type="Google" id="ProtNLM"/>
    </source>
</evidence>
<reference evidence="1" key="1">
    <citation type="submission" date="2020-05" db="EMBL/GenBank/DDBJ databases">
        <authorList>
            <person name="Chiriac C."/>
            <person name="Salcher M."/>
            <person name="Ghai R."/>
            <person name="Kavagutti S V."/>
        </authorList>
    </citation>
    <scope>NUCLEOTIDE SEQUENCE</scope>
</reference>